<gene>
    <name evidence="4" type="ORF">Pmani_028341</name>
</gene>
<evidence type="ECO:0000256" key="3">
    <source>
        <dbReference type="SAM" id="SignalP"/>
    </source>
</evidence>
<feature type="region of interest" description="Disordered" evidence="1">
    <location>
        <begin position="93"/>
        <end position="128"/>
    </location>
</feature>
<reference evidence="4" key="1">
    <citation type="submission" date="2023-11" db="EMBL/GenBank/DDBJ databases">
        <title>Genome assemblies of two species of porcelain crab, Petrolisthes cinctipes and Petrolisthes manimaculis (Anomura: Porcellanidae).</title>
        <authorList>
            <person name="Angst P."/>
        </authorList>
    </citation>
    <scope>NUCLEOTIDE SEQUENCE</scope>
    <source>
        <strain evidence="4">PB745_02</strain>
        <tissue evidence="4">Gill</tissue>
    </source>
</reference>
<dbReference type="Proteomes" id="UP001292094">
    <property type="component" value="Unassembled WGS sequence"/>
</dbReference>
<evidence type="ECO:0000313" key="4">
    <source>
        <dbReference type="EMBL" id="KAK4299377.1"/>
    </source>
</evidence>
<evidence type="ECO:0000313" key="5">
    <source>
        <dbReference type="Proteomes" id="UP001292094"/>
    </source>
</evidence>
<proteinExistence type="predicted"/>
<feature type="transmembrane region" description="Helical" evidence="2">
    <location>
        <begin position="35"/>
        <end position="52"/>
    </location>
</feature>
<sequence length="184" mass="20026">MGIGVTIEAILLLLAPTWAANLGLMPFTDVTIPSRLAGAALAGLCVFVWSLLGTSDKHYARTMLLSMLTYHTLSICVSAASVLSFKDENNAEADSTLNGNEHQQHHHHDDEDNNNNNDDEDGGGGDDDEVLDMFEARATLLIGVRATMCLLCLVYFYSIGEPTFGIRKSTSYKDLAKDEAKKDN</sequence>
<feature type="transmembrane region" description="Helical" evidence="2">
    <location>
        <begin position="138"/>
        <end position="158"/>
    </location>
</feature>
<dbReference type="EMBL" id="JAWZYT010003256">
    <property type="protein sequence ID" value="KAK4299377.1"/>
    <property type="molecule type" value="Genomic_DNA"/>
</dbReference>
<name>A0AAE1P2B4_9EUCA</name>
<feature type="transmembrane region" description="Helical" evidence="2">
    <location>
        <begin position="64"/>
        <end position="85"/>
    </location>
</feature>
<dbReference type="AlphaFoldDB" id="A0AAE1P2B4"/>
<evidence type="ECO:0000256" key="1">
    <source>
        <dbReference type="SAM" id="MobiDB-lite"/>
    </source>
</evidence>
<feature type="chain" id="PRO_5042017896" evidence="3">
    <location>
        <begin position="20"/>
        <end position="184"/>
    </location>
</feature>
<keyword evidence="3" id="KW-0732">Signal</keyword>
<evidence type="ECO:0000256" key="2">
    <source>
        <dbReference type="SAM" id="Phobius"/>
    </source>
</evidence>
<accession>A0AAE1P2B4</accession>
<feature type="compositionally biased region" description="Acidic residues" evidence="1">
    <location>
        <begin position="111"/>
        <end position="128"/>
    </location>
</feature>
<keyword evidence="5" id="KW-1185">Reference proteome</keyword>
<feature type="signal peptide" evidence="3">
    <location>
        <begin position="1"/>
        <end position="19"/>
    </location>
</feature>
<protein>
    <submittedName>
        <fullName evidence="4">Uncharacterized protein</fullName>
    </submittedName>
</protein>
<organism evidence="4 5">
    <name type="scientific">Petrolisthes manimaculis</name>
    <dbReference type="NCBI Taxonomy" id="1843537"/>
    <lineage>
        <taxon>Eukaryota</taxon>
        <taxon>Metazoa</taxon>
        <taxon>Ecdysozoa</taxon>
        <taxon>Arthropoda</taxon>
        <taxon>Crustacea</taxon>
        <taxon>Multicrustacea</taxon>
        <taxon>Malacostraca</taxon>
        <taxon>Eumalacostraca</taxon>
        <taxon>Eucarida</taxon>
        <taxon>Decapoda</taxon>
        <taxon>Pleocyemata</taxon>
        <taxon>Anomura</taxon>
        <taxon>Galatheoidea</taxon>
        <taxon>Porcellanidae</taxon>
        <taxon>Petrolisthes</taxon>
    </lineage>
</organism>
<keyword evidence="2" id="KW-0472">Membrane</keyword>
<keyword evidence="2" id="KW-1133">Transmembrane helix</keyword>
<comment type="caution">
    <text evidence="4">The sequence shown here is derived from an EMBL/GenBank/DDBJ whole genome shotgun (WGS) entry which is preliminary data.</text>
</comment>
<keyword evidence="2" id="KW-0812">Transmembrane</keyword>